<keyword evidence="2" id="KW-1185">Reference proteome</keyword>
<reference evidence="2 3" key="1">
    <citation type="journal article" date="2019" name="Mol. Biol. Evol.">
        <title>Blast fungal genomes show frequent chromosomal changes, gene gains and losses, and effector gene turnover.</title>
        <authorList>
            <person name="Gomez Luciano L.B."/>
            <person name="Jason Tsai I."/>
            <person name="Chuma I."/>
            <person name="Tosa Y."/>
            <person name="Chen Y.H."/>
            <person name="Li J.Y."/>
            <person name="Li M.Y."/>
            <person name="Jade Lu M.Y."/>
            <person name="Nakayashiki H."/>
            <person name="Li W.H."/>
        </authorList>
    </citation>
    <scope>NUCLEOTIDE SEQUENCE [LARGE SCALE GENOMIC DNA]</scope>
    <source>
        <strain evidence="2 3">NI907</strain>
    </source>
</reference>
<dbReference type="Proteomes" id="UP000515153">
    <property type="component" value="Chromosome VI"/>
</dbReference>
<reference evidence="3" key="2">
    <citation type="submission" date="2019-10" db="EMBL/GenBank/DDBJ databases">
        <authorList>
            <consortium name="NCBI Genome Project"/>
        </authorList>
    </citation>
    <scope>NUCLEOTIDE SEQUENCE</scope>
    <source>
        <strain evidence="3">NI907</strain>
    </source>
</reference>
<organism evidence="2 3">
    <name type="scientific">Pyricularia grisea</name>
    <name type="common">Crabgrass-specific blast fungus</name>
    <name type="synonym">Magnaporthe grisea</name>
    <dbReference type="NCBI Taxonomy" id="148305"/>
    <lineage>
        <taxon>Eukaryota</taxon>
        <taxon>Fungi</taxon>
        <taxon>Dikarya</taxon>
        <taxon>Ascomycota</taxon>
        <taxon>Pezizomycotina</taxon>
        <taxon>Sordariomycetes</taxon>
        <taxon>Sordariomycetidae</taxon>
        <taxon>Magnaporthales</taxon>
        <taxon>Pyriculariaceae</taxon>
        <taxon>Pyricularia</taxon>
    </lineage>
</organism>
<accession>A0A6P8APW5</accession>
<dbReference type="RefSeq" id="XP_030976930.1">
    <property type="nucleotide sequence ID" value="XM_031131274.1"/>
</dbReference>
<proteinExistence type="predicted"/>
<dbReference type="KEGG" id="pgri:PgNI_11304"/>
<evidence type="ECO:0000313" key="2">
    <source>
        <dbReference type="Proteomes" id="UP000515153"/>
    </source>
</evidence>
<dbReference type="AlphaFoldDB" id="A0A6P8APW5"/>
<evidence type="ECO:0000256" key="1">
    <source>
        <dbReference type="SAM" id="MobiDB-lite"/>
    </source>
</evidence>
<feature type="region of interest" description="Disordered" evidence="1">
    <location>
        <begin position="155"/>
        <end position="184"/>
    </location>
</feature>
<dbReference type="GeneID" id="41966179"/>
<protein>
    <submittedName>
        <fullName evidence="3">Uncharacterized protein</fullName>
    </submittedName>
</protein>
<reference evidence="3" key="3">
    <citation type="submission" date="2025-08" db="UniProtKB">
        <authorList>
            <consortium name="RefSeq"/>
        </authorList>
    </citation>
    <scope>IDENTIFICATION</scope>
    <source>
        <strain evidence="3">NI907</strain>
    </source>
</reference>
<gene>
    <name evidence="3" type="ORF">PgNI_11304</name>
</gene>
<evidence type="ECO:0000313" key="3">
    <source>
        <dbReference type="RefSeq" id="XP_030976930.1"/>
    </source>
</evidence>
<sequence length="184" mass="21367">MVLYFESRSSRYDSRMYTLAANHAVCEPWEDRENAAKDPPVIATCIELVDADADQRNHNEKYGFAFQALLMMILPNIRILQMGCWEKPEGLEFIERDIKKRMQQGPQESAQGAMGTAFHLPLSYLHELRIRPLYQSPQKLWRRRYRLEEEWLANPSEGSADKGERRKGLPRNKGFVPARSFGPP</sequence>
<name>A0A6P8APW5_PYRGI</name>